<protein>
    <submittedName>
        <fullName evidence="2">Uncharacterized protein</fullName>
    </submittedName>
</protein>
<accession>U6MEQ5</accession>
<reference evidence="2" key="2">
    <citation type="submission" date="2013-10" db="EMBL/GenBank/DDBJ databases">
        <authorList>
            <person name="Aslett M."/>
        </authorList>
    </citation>
    <scope>NUCLEOTIDE SEQUENCE [LARGE SCALE GENOMIC DNA]</scope>
    <source>
        <strain evidence="2">Houghton</strain>
    </source>
</reference>
<feature type="region of interest" description="Disordered" evidence="1">
    <location>
        <begin position="431"/>
        <end position="464"/>
    </location>
</feature>
<evidence type="ECO:0000313" key="3">
    <source>
        <dbReference type="Proteomes" id="UP000030754"/>
    </source>
</evidence>
<dbReference type="RefSeq" id="XP_013440079.1">
    <property type="nucleotide sequence ID" value="XM_013584625.1"/>
</dbReference>
<feature type="region of interest" description="Disordered" evidence="1">
    <location>
        <begin position="493"/>
        <end position="565"/>
    </location>
</feature>
<gene>
    <name evidence="2" type="ORF">ENH_00023810</name>
</gene>
<keyword evidence="3" id="KW-1185">Reference proteome</keyword>
<evidence type="ECO:0000256" key="1">
    <source>
        <dbReference type="SAM" id="MobiDB-lite"/>
    </source>
</evidence>
<dbReference type="AlphaFoldDB" id="U6MEQ5"/>
<dbReference type="VEuPathDB" id="ToxoDB:ENH_00023810"/>
<sequence>MNLQPRAQLGHDLPTTGGTHHGSSADLRRRSGDGLAGRFRFFQRRSKNKPFPPSWAPRLGVVFSSLAVAYVLLLCFRSIEAGRQQASPARSLAAGGYGPCRPSFVPGDAGGDSGATGGATQRFVQSLLQGQRMPPPQQALQFQGNVGLPRAGGYVAGQAVQGTSGDVSRKGSSTGNWKTQDLHLWAHWNMPSDDRKYLIRMLRQMLEATKLCASLLPVLTRKQQLQTAFQVVRLLALELGSFSLVSRDIEPMRIAVGDSLIQLAMQSLERSGDDKNREGDRALLRELIRLVNEVKQPWYVKREKAPHKYKKKMISIMATADVILRKCVGVLQGLLVFHEDSSLKKLPTEVVAQQLEVIKALYHVHANYVARDGSLRAHMLECQKRTRVYALFRHEHYELSRGRIVPVKELYTQVEEAVRVAGGLLRPEQESALGLDSAVDSTEGQTAEEDSKPEQLSEPLSPEPIQGALSQTIESSCESKTLAVSGEAVSGEAVSGEAAAEDSPQGKAPSPLAGRLPEQGASSGPALKPPPTGTFAEKDVEQSPPLVSTKASQSPVVPSVSGSSAAEQEVLVGHLDSSGLATPSQRPTYPSVTQKSGSANHASSSGQYSFPENSSSAHIAQSTAVLAMGAVAPSERLESPVSSKEKICNWMQTPAALEERDCGWLQTPATPTVQDHRRQQSTAPLEDEGYTWLHGIAPVQEEGYSVHDTAAPVQQEKWHWLPTLSHVQGEDYSGLQTTAPLQVKDHSGLQATATARQRDYVRPQTTAPVREEDYAWHNTSAFITDEYRWQQVPTLLQKGDDRQVQRTALFANEGYKWLQRTALTESENVLQHTAPCQLDVCRRQQTTALFERAQQNWLRAPALLQQYGVLQPTAVPQEGNWQQRITLPGEERNRWLQSPAPLQYYFYSGSQAPVAGKEEEDRGLLTRAHLPQKNAGGQQAGAPSLEGDKRPQAPAPQDAFYSFFSGGGVPPWSPFSQALAGAPNRSAAGNSEWFDTGSFGQDEALGSHPPKHTQISQQ</sequence>
<dbReference type="EMBL" id="HG722567">
    <property type="protein sequence ID" value="CDJ62717.1"/>
    <property type="molecule type" value="Genomic_DNA"/>
</dbReference>
<dbReference type="GeneID" id="25472551"/>
<organism evidence="2 3">
    <name type="scientific">Eimeria necatrix</name>
    <dbReference type="NCBI Taxonomy" id="51315"/>
    <lineage>
        <taxon>Eukaryota</taxon>
        <taxon>Sar</taxon>
        <taxon>Alveolata</taxon>
        <taxon>Apicomplexa</taxon>
        <taxon>Conoidasida</taxon>
        <taxon>Coccidia</taxon>
        <taxon>Eucoccidiorida</taxon>
        <taxon>Eimeriorina</taxon>
        <taxon>Eimeriidae</taxon>
        <taxon>Eimeria</taxon>
    </lineage>
</organism>
<evidence type="ECO:0000313" key="2">
    <source>
        <dbReference type="EMBL" id="CDJ62717.1"/>
    </source>
</evidence>
<dbReference type="Proteomes" id="UP000030754">
    <property type="component" value="Unassembled WGS sequence"/>
</dbReference>
<reference evidence="2" key="1">
    <citation type="submission" date="2013-10" db="EMBL/GenBank/DDBJ databases">
        <title>Genomic analysis of the causative agents of coccidiosis in chickens.</title>
        <authorList>
            <person name="Reid A.J."/>
            <person name="Blake D."/>
            <person name="Billington K."/>
            <person name="Browne H."/>
            <person name="Dunn M."/>
            <person name="Hung S."/>
            <person name="Kawahara F."/>
            <person name="Miranda-Saavedra D."/>
            <person name="Mourier T."/>
            <person name="Nagra H."/>
            <person name="Otto T.D."/>
            <person name="Rawlings N."/>
            <person name="Sanchez A."/>
            <person name="Sanders M."/>
            <person name="Subramaniam C."/>
            <person name="Tay Y."/>
            <person name="Dear P."/>
            <person name="Doerig C."/>
            <person name="Gruber A."/>
            <person name="Parkinson J."/>
            <person name="Shirley M."/>
            <person name="Wan K.L."/>
            <person name="Berriman M."/>
            <person name="Tomley F."/>
            <person name="Pain A."/>
        </authorList>
    </citation>
    <scope>NUCLEOTIDE SEQUENCE [LARGE SCALE GENOMIC DNA]</scope>
    <source>
        <strain evidence="2">Houghton</strain>
    </source>
</reference>
<feature type="region of interest" description="Disordered" evidence="1">
    <location>
        <begin position="577"/>
        <end position="615"/>
    </location>
</feature>
<feature type="compositionally biased region" description="Low complexity" evidence="1">
    <location>
        <begin position="551"/>
        <end position="565"/>
    </location>
</feature>
<feature type="compositionally biased region" description="Polar residues" evidence="1">
    <location>
        <begin position="579"/>
        <end position="615"/>
    </location>
</feature>
<proteinExistence type="predicted"/>
<name>U6MEQ5_9EIME</name>
<feature type="region of interest" description="Disordered" evidence="1">
    <location>
        <begin position="1"/>
        <end position="31"/>
    </location>
</feature>
<dbReference type="OrthoDB" id="348183at2759"/>
<feature type="region of interest" description="Disordered" evidence="1">
    <location>
        <begin position="929"/>
        <end position="1018"/>
    </location>
</feature>